<evidence type="ECO:0000256" key="1">
    <source>
        <dbReference type="ARBA" id="ARBA00022729"/>
    </source>
</evidence>
<accession>A0A2K8Z574</accession>
<dbReference type="AlphaFoldDB" id="A0A2K8Z574"/>
<proteinExistence type="predicted"/>
<organism evidence="3 4">
    <name type="scientific">Spirosoma pollinicola</name>
    <dbReference type="NCBI Taxonomy" id="2057025"/>
    <lineage>
        <taxon>Bacteria</taxon>
        <taxon>Pseudomonadati</taxon>
        <taxon>Bacteroidota</taxon>
        <taxon>Cytophagia</taxon>
        <taxon>Cytophagales</taxon>
        <taxon>Cytophagaceae</taxon>
        <taxon>Spirosoma</taxon>
    </lineage>
</organism>
<dbReference type="Gene3D" id="2.40.160.20">
    <property type="match status" value="1"/>
</dbReference>
<evidence type="ECO:0000259" key="2">
    <source>
        <dbReference type="Pfam" id="PF13505"/>
    </source>
</evidence>
<dbReference type="SUPFAM" id="SSF56925">
    <property type="entry name" value="OMPA-like"/>
    <property type="match status" value="1"/>
</dbReference>
<keyword evidence="4" id="KW-1185">Reference proteome</keyword>
<reference evidence="3 4" key="1">
    <citation type="submission" date="2017-11" db="EMBL/GenBank/DDBJ databases">
        <title>Taxonomic description and genome sequences of Spirosoma HA7 sp. nov., isolated from pollen microhabitat of Corylus avellana.</title>
        <authorList>
            <person name="Ambika Manirajan B."/>
            <person name="Suarez C."/>
            <person name="Ratering S."/>
            <person name="Geissler-Plaum R."/>
            <person name="Cardinale M."/>
            <person name="Sylvia S."/>
        </authorList>
    </citation>
    <scope>NUCLEOTIDE SEQUENCE [LARGE SCALE GENOMIC DNA]</scope>
    <source>
        <strain evidence="3 4">HA7</strain>
    </source>
</reference>
<dbReference type="InterPro" id="IPR027385">
    <property type="entry name" value="Beta-barrel_OMP"/>
</dbReference>
<dbReference type="InterPro" id="IPR011250">
    <property type="entry name" value="OMP/PagP_B-barrel"/>
</dbReference>
<sequence>MKTFLLFGGLFLVTTVSLLAQSRVSIAPSYWFNYNPYSYQINFTNNGSTTQTLASGHNIVSSFGLTARYHVTPQWDVSAGALYYRNTDHVKSPQGPYGDTTPFTSEGWQLPVLINYRLTSHRLSPYFSGGAIFAKSKTYTGRPITTDGVVGVGLNYRIDSGLSVLLQPTASYSFYRPANDAIIAFTQYSSYSLGLQTQLIWHF</sequence>
<protein>
    <recommendedName>
        <fullName evidence="2">Outer membrane protein beta-barrel domain-containing protein</fullName>
    </recommendedName>
</protein>
<keyword evidence="1" id="KW-0732">Signal</keyword>
<dbReference type="Proteomes" id="UP000232883">
    <property type="component" value="Chromosome"/>
</dbReference>
<feature type="domain" description="Outer membrane protein beta-barrel" evidence="2">
    <location>
        <begin position="41"/>
        <end position="170"/>
    </location>
</feature>
<dbReference type="KEGG" id="spir:CWM47_26160"/>
<dbReference type="OrthoDB" id="950753at2"/>
<dbReference type="EMBL" id="CP025096">
    <property type="protein sequence ID" value="AUD05025.1"/>
    <property type="molecule type" value="Genomic_DNA"/>
</dbReference>
<dbReference type="RefSeq" id="WP_100991410.1">
    <property type="nucleotide sequence ID" value="NZ_CP025096.1"/>
</dbReference>
<gene>
    <name evidence="3" type="ORF">CWM47_26160</name>
</gene>
<evidence type="ECO:0000313" key="4">
    <source>
        <dbReference type="Proteomes" id="UP000232883"/>
    </source>
</evidence>
<evidence type="ECO:0000313" key="3">
    <source>
        <dbReference type="EMBL" id="AUD05025.1"/>
    </source>
</evidence>
<dbReference type="Pfam" id="PF13505">
    <property type="entry name" value="OMP_b-brl"/>
    <property type="match status" value="1"/>
</dbReference>
<name>A0A2K8Z574_9BACT</name>